<keyword evidence="4 6" id="KW-1015">Disulfide bond</keyword>
<dbReference type="InterPro" id="IPR045797">
    <property type="entry name" value="EVA_Class_A"/>
</dbReference>
<protein>
    <recommendedName>
        <fullName evidence="6">Evasin</fullName>
    </recommendedName>
</protein>
<dbReference type="GO" id="GO:0019957">
    <property type="term" value="F:C-C chemokine binding"/>
    <property type="evidence" value="ECO:0007669"/>
    <property type="project" value="InterPro"/>
</dbReference>
<organism evidence="8">
    <name type="scientific">Rhipicephalus microplus</name>
    <name type="common">Cattle tick</name>
    <name type="synonym">Boophilus microplus</name>
    <dbReference type="NCBI Taxonomy" id="6941"/>
    <lineage>
        <taxon>Eukaryota</taxon>
        <taxon>Metazoa</taxon>
        <taxon>Ecdysozoa</taxon>
        <taxon>Arthropoda</taxon>
        <taxon>Chelicerata</taxon>
        <taxon>Arachnida</taxon>
        <taxon>Acari</taxon>
        <taxon>Parasitiformes</taxon>
        <taxon>Ixodida</taxon>
        <taxon>Ixodoidea</taxon>
        <taxon>Ixodidae</taxon>
        <taxon>Rhipicephalinae</taxon>
        <taxon>Rhipicephalus</taxon>
        <taxon>Boophilus</taxon>
    </lineage>
</organism>
<dbReference type="VEuPathDB" id="VectorBase:LOC119179781"/>
<keyword evidence="3 6" id="KW-0732">Signal</keyword>
<proteinExistence type="predicted"/>
<evidence type="ECO:0000256" key="7">
    <source>
        <dbReference type="SAM" id="SignalP"/>
    </source>
</evidence>
<evidence type="ECO:0000256" key="5">
    <source>
        <dbReference type="ARBA" id="ARBA00023180"/>
    </source>
</evidence>
<evidence type="ECO:0000313" key="8">
    <source>
        <dbReference type="EMBL" id="NIE45994.1"/>
    </source>
</evidence>
<dbReference type="Gene3D" id="2.30.130.100">
    <property type="match status" value="1"/>
</dbReference>
<dbReference type="Pfam" id="PF19429">
    <property type="entry name" value="EVA_Class_A"/>
    <property type="match status" value="1"/>
</dbReference>
<evidence type="ECO:0000256" key="1">
    <source>
        <dbReference type="ARBA" id="ARBA00004613"/>
    </source>
</evidence>
<feature type="chain" id="PRO_5026125440" description="Evasin" evidence="7">
    <location>
        <begin position="20"/>
        <end position="114"/>
    </location>
</feature>
<dbReference type="GO" id="GO:0005576">
    <property type="term" value="C:extracellular region"/>
    <property type="evidence" value="ECO:0007669"/>
    <property type="project" value="UniProtKB-SubCell"/>
</dbReference>
<keyword evidence="5 6" id="KW-0325">Glycoprotein</keyword>
<feature type="signal peptide" evidence="7">
    <location>
        <begin position="1"/>
        <end position="19"/>
    </location>
</feature>
<evidence type="ECO:0000256" key="4">
    <source>
        <dbReference type="ARBA" id="ARBA00023157"/>
    </source>
</evidence>
<evidence type="ECO:0000256" key="6">
    <source>
        <dbReference type="RuleBase" id="RU369006"/>
    </source>
</evidence>
<dbReference type="EMBL" id="GIKN01003721">
    <property type="protein sequence ID" value="NIE45994.1"/>
    <property type="molecule type" value="Transcribed_RNA"/>
</dbReference>
<comment type="function">
    <text evidence="6">Salivary chemokine-binding protein which binds to host chemokines.</text>
</comment>
<comment type="subcellular location">
    <subcellularLocation>
        <location evidence="1 6">Secreted</location>
    </subcellularLocation>
</comment>
<dbReference type="AlphaFoldDB" id="A0A6G5A4U8"/>
<name>A0A6G5A4U8_RHIMP</name>
<dbReference type="PROSITE" id="PS51257">
    <property type="entry name" value="PROKAR_LIPOPROTEIN"/>
    <property type="match status" value="1"/>
</dbReference>
<evidence type="ECO:0000256" key="3">
    <source>
        <dbReference type="ARBA" id="ARBA00022729"/>
    </source>
</evidence>
<accession>A0A6G5A4U8</accession>
<sequence>MVRLFFCGALFGILACSLGKEPQPATGFTKCIHVAWNTPAGSITIDCSKSCQGERQENAPQCLALASGASKYYGKQGVTYKCLLGECDQRQVCNPVDLLVDCWAPEANKIKRET</sequence>
<keyword evidence="2 6" id="KW-0964">Secreted</keyword>
<evidence type="ECO:0000256" key="2">
    <source>
        <dbReference type="ARBA" id="ARBA00022525"/>
    </source>
</evidence>
<reference evidence="8" key="1">
    <citation type="submission" date="2020-03" db="EMBL/GenBank/DDBJ databases">
        <title>A transcriptome and proteome of the tick Rhipicephalus microplus shaped by the genetic composition of its hosts and developmental stage.</title>
        <authorList>
            <person name="Garcia G.R."/>
            <person name="Ribeiro J.M.C."/>
            <person name="Maruyama S.R."/>
            <person name="Gardinasse L.G."/>
            <person name="Nelson K."/>
            <person name="Ferreira B.R."/>
            <person name="Andrade T.G."/>
            <person name="Santos I.K.F.M."/>
        </authorList>
    </citation>
    <scope>NUCLEOTIDE SEQUENCE</scope>
    <source>
        <strain evidence="8">NSGR</strain>
        <tissue evidence="8">Salivary glands</tissue>
    </source>
</reference>